<feature type="domain" description="Myb-like" evidence="7">
    <location>
        <begin position="248"/>
        <end position="299"/>
    </location>
</feature>
<dbReference type="Pfam" id="PF00249">
    <property type="entry name" value="Myb_DNA-binding"/>
    <property type="match status" value="2"/>
</dbReference>
<evidence type="ECO:0000256" key="5">
    <source>
        <dbReference type="ARBA" id="ARBA00023242"/>
    </source>
</evidence>
<feature type="region of interest" description="Disordered" evidence="6">
    <location>
        <begin position="366"/>
        <end position="402"/>
    </location>
</feature>
<dbReference type="PANTHER" id="PTHR45614:SF273">
    <property type="entry name" value="MYB DOMAIN PROTEIN 100-RELATED"/>
    <property type="match status" value="1"/>
</dbReference>
<evidence type="ECO:0000259" key="8">
    <source>
        <dbReference type="PROSITE" id="PS51294"/>
    </source>
</evidence>
<evidence type="ECO:0000256" key="4">
    <source>
        <dbReference type="ARBA" id="ARBA00023125"/>
    </source>
</evidence>
<dbReference type="PROSITE" id="PS51294">
    <property type="entry name" value="HTH_MYB"/>
    <property type="match status" value="2"/>
</dbReference>
<reference evidence="12" key="1">
    <citation type="journal article" date="2020" name="Genome Biol.">
        <title>Gamete binning: chromosome-level and haplotype-resolved genome assembly enabled by high-throughput single-cell sequencing of gamete genomes.</title>
        <authorList>
            <person name="Campoy J.A."/>
            <person name="Sun H."/>
            <person name="Goel M."/>
            <person name="Jiao W.-B."/>
            <person name="Folz-Donahue K."/>
            <person name="Wang N."/>
            <person name="Rubio M."/>
            <person name="Liu C."/>
            <person name="Kukat C."/>
            <person name="Ruiz D."/>
            <person name="Huettel B."/>
            <person name="Schneeberger K."/>
        </authorList>
    </citation>
    <scope>NUCLEOTIDE SEQUENCE [LARGE SCALE GENOMIC DNA]</scope>
    <source>
        <strain evidence="12">cv. Rojo Pasion</strain>
    </source>
</reference>
<feature type="domain" description="HTH myb-type" evidence="8">
    <location>
        <begin position="334"/>
        <end position="384"/>
    </location>
</feature>
<dbReference type="InterPro" id="IPR001005">
    <property type="entry name" value="SANT/Myb"/>
</dbReference>
<accession>A0A6J5UHN5</accession>
<feature type="region of interest" description="Disordered" evidence="6">
    <location>
        <begin position="417"/>
        <end position="457"/>
    </location>
</feature>
<evidence type="ECO:0000259" key="7">
    <source>
        <dbReference type="PROSITE" id="PS50090"/>
    </source>
</evidence>
<keyword evidence="3" id="KW-0805">Transcription regulation</keyword>
<keyword evidence="5" id="KW-0539">Nucleus</keyword>
<evidence type="ECO:0000256" key="1">
    <source>
        <dbReference type="ARBA" id="ARBA00004123"/>
    </source>
</evidence>
<evidence type="ECO:0000313" key="10">
    <source>
        <dbReference type="EMBL" id="CAB4305621.1"/>
    </source>
</evidence>
<evidence type="ECO:0000313" key="9">
    <source>
        <dbReference type="EMBL" id="CAB4275237.1"/>
    </source>
</evidence>
<dbReference type="PROSITE" id="PS50090">
    <property type="entry name" value="MYB_LIKE"/>
    <property type="match status" value="2"/>
</dbReference>
<dbReference type="EMBL" id="CAEKDK010000003">
    <property type="protein sequence ID" value="CAB4275237.1"/>
    <property type="molecule type" value="Genomic_DNA"/>
</dbReference>
<dbReference type="GO" id="GO:0000978">
    <property type="term" value="F:RNA polymerase II cis-regulatory region sequence-specific DNA binding"/>
    <property type="evidence" value="ECO:0007669"/>
    <property type="project" value="TreeGrafter"/>
</dbReference>
<keyword evidence="3" id="KW-0804">Transcription</keyword>
<dbReference type="EMBL" id="CAEKKB010000003">
    <property type="protein sequence ID" value="CAB4305621.1"/>
    <property type="molecule type" value="Genomic_DNA"/>
</dbReference>
<feature type="region of interest" description="Disordered" evidence="6">
    <location>
        <begin position="21"/>
        <end position="100"/>
    </location>
</feature>
<protein>
    <submittedName>
        <fullName evidence="9">Uncharacterized protein</fullName>
    </submittedName>
</protein>
<proteinExistence type="predicted"/>
<dbReference type="Gene3D" id="1.10.10.60">
    <property type="entry name" value="Homeodomain-like"/>
    <property type="match status" value="2"/>
</dbReference>
<organism evidence="9 11">
    <name type="scientific">Prunus armeniaca</name>
    <name type="common">Apricot</name>
    <name type="synonym">Armeniaca vulgaris</name>
    <dbReference type="NCBI Taxonomy" id="36596"/>
    <lineage>
        <taxon>Eukaryota</taxon>
        <taxon>Viridiplantae</taxon>
        <taxon>Streptophyta</taxon>
        <taxon>Embryophyta</taxon>
        <taxon>Tracheophyta</taxon>
        <taxon>Spermatophyta</taxon>
        <taxon>Magnoliopsida</taxon>
        <taxon>eudicotyledons</taxon>
        <taxon>Gunneridae</taxon>
        <taxon>Pentapetalae</taxon>
        <taxon>rosids</taxon>
        <taxon>fabids</taxon>
        <taxon>Rosales</taxon>
        <taxon>Rosaceae</taxon>
        <taxon>Amygdaloideae</taxon>
        <taxon>Amygdaleae</taxon>
        <taxon>Prunus</taxon>
    </lineage>
</organism>
<feature type="compositionally biased region" description="Basic residues" evidence="6">
    <location>
        <begin position="74"/>
        <end position="86"/>
    </location>
</feature>
<dbReference type="OrthoDB" id="2143914at2759"/>
<keyword evidence="12" id="KW-1185">Reference proteome</keyword>
<evidence type="ECO:0000313" key="11">
    <source>
        <dbReference type="Proteomes" id="UP000507222"/>
    </source>
</evidence>
<evidence type="ECO:0000256" key="6">
    <source>
        <dbReference type="SAM" id="MobiDB-lite"/>
    </source>
</evidence>
<feature type="domain" description="Myb-like" evidence="7">
    <location>
        <begin position="334"/>
        <end position="380"/>
    </location>
</feature>
<dbReference type="Proteomes" id="UP000507222">
    <property type="component" value="Unassembled WGS sequence"/>
</dbReference>
<feature type="compositionally biased region" description="Low complexity" evidence="6">
    <location>
        <begin position="87"/>
        <end position="96"/>
    </location>
</feature>
<feature type="compositionally biased region" description="Polar residues" evidence="6">
    <location>
        <begin position="368"/>
        <end position="377"/>
    </location>
</feature>
<evidence type="ECO:0000256" key="3">
    <source>
        <dbReference type="ARBA" id="ARBA00023015"/>
    </source>
</evidence>
<reference evidence="9 11" key="2">
    <citation type="submission" date="2020-05" db="EMBL/GenBank/DDBJ databases">
        <authorList>
            <person name="Campoy J."/>
            <person name="Schneeberger K."/>
            <person name="Spophaly S."/>
        </authorList>
    </citation>
    <scope>NUCLEOTIDE SEQUENCE [LARGE SCALE GENOMIC DNA]</scope>
    <source>
        <strain evidence="9">PruArmRojPasFocal</strain>
    </source>
</reference>
<name>A0A6J5UHN5_PRUAR</name>
<feature type="region of interest" description="Disordered" evidence="6">
    <location>
        <begin position="306"/>
        <end position="335"/>
    </location>
</feature>
<evidence type="ECO:0000256" key="2">
    <source>
        <dbReference type="ARBA" id="ARBA00022737"/>
    </source>
</evidence>
<feature type="compositionally biased region" description="Polar residues" evidence="6">
    <location>
        <begin position="392"/>
        <end position="402"/>
    </location>
</feature>
<dbReference type="GO" id="GO:0005634">
    <property type="term" value="C:nucleus"/>
    <property type="evidence" value="ECO:0007669"/>
    <property type="project" value="UniProtKB-SubCell"/>
</dbReference>
<dbReference type="FunFam" id="1.10.10.60:FF:000381">
    <property type="entry name" value="Transcription factor MYB119"/>
    <property type="match status" value="1"/>
</dbReference>
<evidence type="ECO:0000313" key="12">
    <source>
        <dbReference type="Proteomes" id="UP000507245"/>
    </source>
</evidence>
<keyword evidence="2" id="KW-0677">Repeat</keyword>
<gene>
    <name evidence="9" type="ORF">CURHAP_LOCUS24039</name>
    <name evidence="10" type="ORF">ORAREDHAP_LOCUS23657</name>
</gene>
<dbReference type="Proteomes" id="UP000507245">
    <property type="component" value="Unassembled WGS sequence"/>
</dbReference>
<dbReference type="InterPro" id="IPR050560">
    <property type="entry name" value="MYB_TF"/>
</dbReference>
<dbReference type="CDD" id="cd00167">
    <property type="entry name" value="SANT"/>
    <property type="match status" value="2"/>
</dbReference>
<feature type="compositionally biased region" description="Acidic residues" evidence="6">
    <location>
        <begin position="315"/>
        <end position="326"/>
    </location>
</feature>
<dbReference type="PANTHER" id="PTHR45614">
    <property type="entry name" value="MYB PROTEIN-RELATED"/>
    <property type="match status" value="1"/>
</dbReference>
<keyword evidence="4" id="KW-0238">DNA-binding</keyword>
<dbReference type="SMART" id="SM00717">
    <property type="entry name" value="SANT"/>
    <property type="match status" value="2"/>
</dbReference>
<dbReference type="AlphaFoldDB" id="A0A6J5UHN5"/>
<comment type="subcellular location">
    <subcellularLocation>
        <location evidence="1">Nucleus</location>
    </subcellularLocation>
</comment>
<dbReference type="FunFam" id="1.10.10.60:FF:000010">
    <property type="entry name" value="Transcriptional activator Myb isoform A"/>
    <property type="match status" value="1"/>
</dbReference>
<dbReference type="InterPro" id="IPR009057">
    <property type="entry name" value="Homeodomain-like_sf"/>
</dbReference>
<feature type="compositionally biased region" description="Low complexity" evidence="6">
    <location>
        <begin position="417"/>
        <end position="443"/>
    </location>
</feature>
<dbReference type="InterPro" id="IPR017930">
    <property type="entry name" value="Myb_dom"/>
</dbReference>
<sequence length="564" mass="63228">MELETNLKELDNFPFHSSLFSDSSTPMKLKPEHPSNTNNGINSLRPQLSSSSPPPPNCKPLFSSLVPHFDPHHQHLHLHHPHHHQPLHGSHLNLNSHSHDDFKTSSDHINHFSTIEGSSSNPFSGIYYDTNPHDFVAVPLAPDGIDFHGARGSYWGAHHHHHLDGQEIPDDQAQMGPQSCIQLPPLINFGEFGSSSAMAISLPSDEVTCNSSSSTEIEFCKRLSADDQKKTKRLCMRRPTSSKVLQKKPSIIKGQWTPQEDRLLVQLVGRFGIKKWSQIAKMLSGRVGKQCRERWHNHLRPDIRSIEENERENGSDDEIEREDEMGGWEGGVTKKDMWSEEEDKILIEAHKQIGNKWAEIAKMLPGRTENTIKNHWNATKRKQNSKKKTNKDPNNNINPPESSLLQVYIRSVVSSSSSFSSSSSSSSATTPKTSSASTETTETTEQRNALSSDHSRGFYFNQNNAESANWALTAYHPDHISNETSNNMYSQMGGSVSNLFNFESYGFGGSFLVDQVTGVEEYRGSSMEAEMPLALEVKSLMQGPDDDHVKKEMDLLEMICQGKL</sequence>
<dbReference type="GO" id="GO:0000981">
    <property type="term" value="F:DNA-binding transcription factor activity, RNA polymerase II-specific"/>
    <property type="evidence" value="ECO:0007669"/>
    <property type="project" value="TreeGrafter"/>
</dbReference>
<dbReference type="SUPFAM" id="SSF46689">
    <property type="entry name" value="Homeodomain-like"/>
    <property type="match status" value="1"/>
</dbReference>
<feature type="domain" description="HTH myb-type" evidence="8">
    <location>
        <begin position="248"/>
        <end position="303"/>
    </location>
</feature>
<feature type="compositionally biased region" description="Basic residues" evidence="6">
    <location>
        <begin position="378"/>
        <end position="389"/>
    </location>
</feature>